<feature type="transmembrane region" description="Helical" evidence="1">
    <location>
        <begin position="526"/>
        <end position="546"/>
    </location>
</feature>
<feature type="transmembrane region" description="Helical" evidence="1">
    <location>
        <begin position="433"/>
        <end position="455"/>
    </location>
</feature>
<name>A0ABW3IPX7_9RHOB</name>
<evidence type="ECO:0000313" key="2">
    <source>
        <dbReference type="EMBL" id="MFD0980100.1"/>
    </source>
</evidence>
<feature type="transmembrane region" description="Helical" evidence="1">
    <location>
        <begin position="331"/>
        <end position="350"/>
    </location>
</feature>
<dbReference type="SUPFAM" id="SSF82693">
    <property type="entry name" value="Multidrug efflux transporter AcrB pore domain, PN1, PN2, PC1 and PC2 subdomains"/>
    <property type="match status" value="1"/>
</dbReference>
<feature type="transmembrane region" description="Helical" evidence="1">
    <location>
        <begin position="461"/>
        <end position="480"/>
    </location>
</feature>
<dbReference type="SUPFAM" id="SSF82714">
    <property type="entry name" value="Multidrug efflux transporter AcrB TolC docking domain, DN and DC subdomains"/>
    <property type="match status" value="1"/>
</dbReference>
<dbReference type="Gene3D" id="3.30.70.1430">
    <property type="entry name" value="Multidrug efflux transporter AcrB pore domain"/>
    <property type="match status" value="2"/>
</dbReference>
<dbReference type="Proteomes" id="UP001597108">
    <property type="component" value="Unassembled WGS sequence"/>
</dbReference>
<dbReference type="Gene3D" id="3.30.70.1320">
    <property type="entry name" value="Multidrug efflux transporter AcrB pore domain like"/>
    <property type="match status" value="1"/>
</dbReference>
<feature type="transmembrane region" description="Helical" evidence="1">
    <location>
        <begin position="971"/>
        <end position="990"/>
    </location>
</feature>
<accession>A0ABW3IPX7</accession>
<dbReference type="RefSeq" id="WP_386074433.1">
    <property type="nucleotide sequence ID" value="NZ_JBHTJT010000012.1"/>
</dbReference>
<comment type="caution">
    <text evidence="2">The sequence shown here is derived from an EMBL/GenBank/DDBJ whole genome shotgun (WGS) entry which is preliminary data.</text>
</comment>
<dbReference type="Gene3D" id="1.20.1640.10">
    <property type="entry name" value="Multidrug efflux transporter AcrB transmembrane domain"/>
    <property type="match status" value="2"/>
</dbReference>
<dbReference type="SUPFAM" id="SSF82866">
    <property type="entry name" value="Multidrug efflux transporter AcrB transmembrane domain"/>
    <property type="match status" value="2"/>
</dbReference>
<feature type="transmembrane region" description="Helical" evidence="1">
    <location>
        <begin position="900"/>
        <end position="918"/>
    </location>
</feature>
<keyword evidence="1" id="KW-1133">Transmembrane helix</keyword>
<dbReference type="InterPro" id="IPR001036">
    <property type="entry name" value="Acrflvin-R"/>
</dbReference>
<dbReference type="Gene3D" id="3.30.70.1440">
    <property type="entry name" value="Multidrug efflux transporter AcrB pore domain"/>
    <property type="match status" value="1"/>
</dbReference>
<feature type="transmembrane region" description="Helical" evidence="1">
    <location>
        <begin position="1094"/>
        <end position="1117"/>
    </location>
</feature>
<proteinExistence type="predicted"/>
<gene>
    <name evidence="2" type="ORF">ACFQ2S_10615</name>
</gene>
<dbReference type="PRINTS" id="PR00702">
    <property type="entry name" value="ACRIFLAVINRP"/>
</dbReference>
<dbReference type="InterPro" id="IPR027463">
    <property type="entry name" value="AcrB_DN_DC_subdom"/>
</dbReference>
<feature type="transmembrane region" description="Helical" evidence="1">
    <location>
        <begin position="12"/>
        <end position="33"/>
    </location>
</feature>
<dbReference type="PANTHER" id="PTHR32063:SF33">
    <property type="entry name" value="RND SUPERFAMILY EFFLUX PUMP PERMEASE COMPONENT"/>
    <property type="match status" value="1"/>
</dbReference>
<feature type="transmembrane region" description="Helical" evidence="1">
    <location>
        <begin position="874"/>
        <end position="893"/>
    </location>
</feature>
<dbReference type="PANTHER" id="PTHR32063">
    <property type="match status" value="1"/>
</dbReference>
<keyword evidence="3" id="KW-1185">Reference proteome</keyword>
<dbReference type="Pfam" id="PF00873">
    <property type="entry name" value="ACR_tran"/>
    <property type="match status" value="1"/>
</dbReference>
<evidence type="ECO:0000313" key="3">
    <source>
        <dbReference type="Proteomes" id="UP001597108"/>
    </source>
</evidence>
<keyword evidence="1" id="KW-0472">Membrane</keyword>
<feature type="transmembrane region" description="Helical" evidence="1">
    <location>
        <begin position="357"/>
        <end position="377"/>
    </location>
</feature>
<feature type="transmembrane region" description="Helical" evidence="1">
    <location>
        <begin position="1010"/>
        <end position="1032"/>
    </location>
</feature>
<reference evidence="3" key="1">
    <citation type="journal article" date="2019" name="Int. J. Syst. Evol. Microbiol.">
        <title>The Global Catalogue of Microorganisms (GCM) 10K type strain sequencing project: providing services to taxonomists for standard genome sequencing and annotation.</title>
        <authorList>
            <consortium name="The Broad Institute Genomics Platform"/>
            <consortium name="The Broad Institute Genome Sequencing Center for Infectious Disease"/>
            <person name="Wu L."/>
            <person name="Ma J."/>
        </authorList>
    </citation>
    <scope>NUCLEOTIDE SEQUENCE [LARGE SCALE GENOMIC DNA]</scope>
    <source>
        <strain evidence="3">CCUG 60524</strain>
    </source>
</reference>
<evidence type="ECO:0000256" key="1">
    <source>
        <dbReference type="SAM" id="Phobius"/>
    </source>
</evidence>
<feature type="transmembrane region" description="Helical" evidence="1">
    <location>
        <begin position="1053"/>
        <end position="1074"/>
    </location>
</feature>
<dbReference type="EMBL" id="JBHTJT010000012">
    <property type="protein sequence ID" value="MFD0980100.1"/>
    <property type="molecule type" value="Genomic_DNA"/>
</dbReference>
<keyword evidence="1" id="KW-0812">Transmembrane</keyword>
<organism evidence="2 3">
    <name type="scientific">Tropicimonas aquimaris</name>
    <dbReference type="NCBI Taxonomy" id="914152"/>
    <lineage>
        <taxon>Bacteria</taxon>
        <taxon>Pseudomonadati</taxon>
        <taxon>Pseudomonadota</taxon>
        <taxon>Alphaproteobacteria</taxon>
        <taxon>Rhodobacterales</taxon>
        <taxon>Roseobacteraceae</taxon>
        <taxon>Tropicimonas</taxon>
    </lineage>
</organism>
<sequence>MSERSGGFLGYFARHNTAASFVMVVLLVLGIVATGKIRSQFFPDVVIDTITVTVAWDGAGPEELDRSVVALLEPALQGVEGVTDSTAVSKDGSTTVTLVLEPGWDMARATEEVKAAVDGVNTLPESTDEPVVRRGAWRDKVTEVVIWGPIAPDQLGRIGDEFMSRLYREGITRTAITGVAAPQIEVDVPEVARIRHDISLEEIAAAIARAVDTRPAGEVAGSSVRLRAGDEIRDADAIRNLEVRVNPDGSKLYLRNVGRVNLTGSDAGRAYLVGDDPAVLIRVDRSAEGDAIRMEGTVRTLAAEIGPELPEGVEIALINTRAQDITDRLDILIENGLSGLALVLITLFLFLSARTAFWVAMGIPVSMLAAIAVMYAAGLTINMMSLFALIITLGIVVDDAIVVAEHADHRHRTLGEPPDVAPVNAIRRMLGPVVASTITTVLAFVGLLFVGGGFGRLIADIPFVVAAVLIASLIESFVILPNHMRHALAAGTRQRWYDWPSTQFNRGFAWFAETLFAPVMRWVIRLRYLVVSGLILLLALSFSTVLRGEVPWAFFTAPERGSVTGNFAFLPGATREDARDMARELDRAVAAVAGELTAADGGSPVIHSVTQIGGTAGKGIPGEATLDPDALGSIDIGLVGEDQREFSAQDFVRALQQEVARPAGLALLSFRSQGAGPGGDSLAVNFYGPDSFVLKAAAEELIAALGVYPEVTGLQDSLPMGKEDMVLELTPQGEALGFTTEAIGVELFARLNGITAAEFPAGTRTTKVTVRLPEAEQQGDFLQFTRLRTPNGEWVPLGEIVTTVSTPAFSTVNRENGRRLVTVTGSLAEDSPERAAEIGAALRNEILPEIAERHDLAWELGGLSIQEDAFLDEAMVGFLLCILGIYLVLGWVFGSWYRPLIVLAVIPFGLIGTIWGHAQFGLAMSLFTIIGLIGMSGIIINDAIVLVTTVQDYACRMGITQAAVAGAKDRLRPILLTTLTTVLGLAPLMFEESRQSLFLKPTVVTLVYGLSVGFFIVLLMVPALLVIQADVARSLRSLRRMLSLRHRNRAGRALAMFAAAAIVLVNAAVFWPGSGADLATRLVTGAGGDLPSRQAAMVAAITLSLAIGGAFAILASIPVRKAKRHQTSPH</sequence>
<protein>
    <submittedName>
        <fullName evidence="2">Efflux RND transporter permease subunit</fullName>
    </submittedName>
</protein>
<feature type="transmembrane region" description="Helical" evidence="1">
    <location>
        <begin position="924"/>
        <end position="950"/>
    </location>
</feature>
<dbReference type="Gene3D" id="3.30.2090.10">
    <property type="entry name" value="Multidrug efflux transporter AcrB TolC docking domain, DN and DC subdomains"/>
    <property type="match status" value="2"/>
</dbReference>